<dbReference type="OMA" id="NNYKVDD"/>
<feature type="coiled-coil region" evidence="4">
    <location>
        <begin position="497"/>
        <end position="524"/>
    </location>
</feature>
<feature type="coiled-coil region" evidence="4">
    <location>
        <begin position="351"/>
        <end position="385"/>
    </location>
</feature>
<evidence type="ECO:0000256" key="3">
    <source>
        <dbReference type="ARBA" id="ARBA00023163"/>
    </source>
</evidence>
<name>A0A8T2RTC7_CERRI</name>
<evidence type="ECO:0000259" key="6">
    <source>
        <dbReference type="PROSITE" id="PS51344"/>
    </source>
</evidence>
<keyword evidence="2" id="KW-0805">Transcription regulation</keyword>
<evidence type="ECO:0000256" key="5">
    <source>
        <dbReference type="SAM" id="MobiDB-lite"/>
    </source>
</evidence>
<organism evidence="7 8">
    <name type="scientific">Ceratopteris richardii</name>
    <name type="common">Triangle waterfern</name>
    <dbReference type="NCBI Taxonomy" id="49495"/>
    <lineage>
        <taxon>Eukaryota</taxon>
        <taxon>Viridiplantae</taxon>
        <taxon>Streptophyta</taxon>
        <taxon>Embryophyta</taxon>
        <taxon>Tracheophyta</taxon>
        <taxon>Polypodiopsida</taxon>
        <taxon>Polypodiidae</taxon>
        <taxon>Polypodiales</taxon>
        <taxon>Pteridineae</taxon>
        <taxon>Pteridaceae</taxon>
        <taxon>Parkerioideae</taxon>
        <taxon>Ceratopteris</taxon>
    </lineage>
</organism>
<dbReference type="InterPro" id="IPR039997">
    <property type="entry name" value="TFE"/>
</dbReference>
<dbReference type="PROSITE" id="PS51344">
    <property type="entry name" value="HTH_TFE_IIE"/>
    <property type="match status" value="1"/>
</dbReference>
<dbReference type="Gene3D" id="3.30.40.10">
    <property type="entry name" value="Zinc/RING finger domain, C3HC4 (zinc finger)"/>
    <property type="match status" value="1"/>
</dbReference>
<sequence>MHSSLQSVDLLHQRVVKSASKVYLFRFHLQPTGQVTPYNLYIGIFFMASSKKKAQKTIASMFGWSASSRGVDLDLNEDLDILGEEPMPINDSNRESESASQGSSLKRKFREAWKEKFPWLRHILVEDSSKMTTSTEPFRRLVKLVARAFYDDDMSVKAANKPKTDKSDSRGIAVVVLDALTSFEDRRQWVKEDDLAKDLRLHPKQLRRTLRTLEEEALIVREHRRETAKGVKAYNAAIAATNDGSTSQREGEEKQKLHTHSYCCLDYAQVYDIVRYRIHRAKKKLKDELEDRNTIQHYLCPNNNCARRYSALDAVRLISPLDENFHCENCNGELVAESDKLAAEELGDGEDNARRRRREKLKELYERLERQLKPLMDQLTKVKDLTPPDYGNLLAWEARAIAAGRLTATGEAMTSLPKTSHQQGPSGTPMPFVGETKVEVSLAGVEVKEEDSKENVAGGPLKVLPPWMIRDGMNLTAAQRGEVEVKPEEKLLDSAGLMGTKSDSKALEDDKEAMQRKLQEEYAKAYYAALMQRQQEAMMGSANIASDAPRRVVGEKAKREEGEDEEDVEWEEADTFDEGPSTQDSGLKTSSNVETQNQADDSQEYGDDEDIDWEEG</sequence>
<dbReference type="OrthoDB" id="361102at2759"/>
<feature type="compositionally biased region" description="Basic and acidic residues" evidence="5">
    <location>
        <begin position="548"/>
        <end position="561"/>
    </location>
</feature>
<dbReference type="InterPro" id="IPR036390">
    <property type="entry name" value="WH_DNA-bd_sf"/>
</dbReference>
<keyword evidence="4" id="KW-0175">Coiled coil</keyword>
<dbReference type="AlphaFoldDB" id="A0A8T2RTC7"/>
<dbReference type="GO" id="GO:0006367">
    <property type="term" value="P:transcription initiation at RNA polymerase II promoter"/>
    <property type="evidence" value="ECO:0007669"/>
    <property type="project" value="InterPro"/>
</dbReference>
<dbReference type="Pfam" id="PF02002">
    <property type="entry name" value="TFIIE_alpha"/>
    <property type="match status" value="1"/>
</dbReference>
<dbReference type="SUPFAM" id="SSF46785">
    <property type="entry name" value="Winged helix' DNA-binding domain"/>
    <property type="match status" value="1"/>
</dbReference>
<feature type="domain" description="HTH TFE/IIEalpha-type" evidence="6">
    <location>
        <begin position="138"/>
        <end position="275"/>
    </location>
</feature>
<protein>
    <recommendedName>
        <fullName evidence="6">HTH TFE/IIEalpha-type domain-containing protein</fullName>
    </recommendedName>
</protein>
<dbReference type="SUPFAM" id="SSF57783">
    <property type="entry name" value="Zinc beta-ribbon"/>
    <property type="match status" value="1"/>
</dbReference>
<evidence type="ECO:0000256" key="4">
    <source>
        <dbReference type="SAM" id="Coils"/>
    </source>
</evidence>
<keyword evidence="8" id="KW-1185">Reference proteome</keyword>
<feature type="compositionally biased region" description="Acidic residues" evidence="5">
    <location>
        <begin position="562"/>
        <end position="577"/>
    </location>
</feature>
<evidence type="ECO:0000256" key="2">
    <source>
        <dbReference type="ARBA" id="ARBA00023015"/>
    </source>
</evidence>
<dbReference type="Proteomes" id="UP000825935">
    <property type="component" value="Chromosome 25"/>
</dbReference>
<feature type="region of interest" description="Disordered" evidence="5">
    <location>
        <begin position="84"/>
        <end position="103"/>
    </location>
</feature>
<dbReference type="GO" id="GO:0005673">
    <property type="term" value="C:transcription factor TFIIE complex"/>
    <property type="evidence" value="ECO:0007669"/>
    <property type="project" value="TreeGrafter"/>
</dbReference>
<evidence type="ECO:0000313" key="8">
    <source>
        <dbReference type="Proteomes" id="UP000825935"/>
    </source>
</evidence>
<dbReference type="InterPro" id="IPR017919">
    <property type="entry name" value="TFIIE/TFIIEa_HTH"/>
</dbReference>
<dbReference type="InterPro" id="IPR013083">
    <property type="entry name" value="Znf_RING/FYVE/PHD"/>
</dbReference>
<reference evidence="7" key="1">
    <citation type="submission" date="2021-08" db="EMBL/GenBank/DDBJ databases">
        <title>WGS assembly of Ceratopteris richardii.</title>
        <authorList>
            <person name="Marchant D.B."/>
            <person name="Chen G."/>
            <person name="Jenkins J."/>
            <person name="Shu S."/>
            <person name="Leebens-Mack J."/>
            <person name="Grimwood J."/>
            <person name="Schmutz J."/>
            <person name="Soltis P."/>
            <person name="Soltis D."/>
            <person name="Chen Z.-H."/>
        </authorList>
    </citation>
    <scope>NUCLEOTIDE SEQUENCE</scope>
    <source>
        <strain evidence="7">Whitten #5841</strain>
        <tissue evidence="7">Leaf</tissue>
    </source>
</reference>
<gene>
    <name evidence="7" type="ORF">KP509_25G054300</name>
</gene>
<evidence type="ECO:0000256" key="1">
    <source>
        <dbReference type="ARBA" id="ARBA00008947"/>
    </source>
</evidence>
<comment type="similarity">
    <text evidence="1">Belongs to the TFIIE alpha subunit family.</text>
</comment>
<comment type="caution">
    <text evidence="7">The sequence shown here is derived from an EMBL/GenBank/DDBJ whole genome shotgun (WGS) entry which is preliminary data.</text>
</comment>
<keyword evidence="3" id="KW-0804">Transcription</keyword>
<dbReference type="PANTHER" id="PTHR13097:SF7">
    <property type="entry name" value="GENERAL TRANSCRIPTION FACTOR IIE SUBUNIT 1"/>
    <property type="match status" value="1"/>
</dbReference>
<dbReference type="PANTHER" id="PTHR13097">
    <property type="entry name" value="TRANSCRIPTION INITIATION FACTOR IIE, ALPHA SUBUNIT"/>
    <property type="match status" value="1"/>
</dbReference>
<feature type="compositionally biased region" description="Acidic residues" evidence="5">
    <location>
        <begin position="601"/>
        <end position="616"/>
    </location>
</feature>
<feature type="region of interest" description="Disordered" evidence="5">
    <location>
        <begin position="541"/>
        <end position="616"/>
    </location>
</feature>
<evidence type="ECO:0000313" key="7">
    <source>
        <dbReference type="EMBL" id="KAH7298693.1"/>
    </source>
</evidence>
<dbReference type="InterPro" id="IPR024550">
    <property type="entry name" value="TFIIEa/SarR/Rpc3_HTH_dom"/>
</dbReference>
<dbReference type="FunFam" id="3.30.40.10:FF:000269">
    <property type="entry name" value="Transcription initiation factor IIE subunit alpha"/>
    <property type="match status" value="1"/>
</dbReference>
<proteinExistence type="inferred from homology"/>
<feature type="compositionally biased region" description="Polar residues" evidence="5">
    <location>
        <begin position="580"/>
        <end position="600"/>
    </location>
</feature>
<dbReference type="InterPro" id="IPR002853">
    <property type="entry name" value="TFIIE_asu"/>
</dbReference>
<dbReference type="EMBL" id="CM035430">
    <property type="protein sequence ID" value="KAH7298693.1"/>
    <property type="molecule type" value="Genomic_DNA"/>
</dbReference>
<dbReference type="SMART" id="SM00531">
    <property type="entry name" value="TFIIE"/>
    <property type="match status" value="1"/>
</dbReference>
<accession>A0A8T2RTC7</accession>